<dbReference type="GO" id="GO:0034220">
    <property type="term" value="P:monoatomic ion transmembrane transport"/>
    <property type="evidence" value="ECO:0007669"/>
    <property type="project" value="InterPro"/>
</dbReference>
<protein>
    <submittedName>
        <fullName evidence="13">Porin Gram-negative type</fullName>
    </submittedName>
</protein>
<dbReference type="STRING" id="398578.Daci_2933"/>
<dbReference type="AlphaFoldDB" id="A9BZH1"/>
<evidence type="ECO:0000256" key="8">
    <source>
        <dbReference type="ARBA" id="ARBA00023114"/>
    </source>
</evidence>
<dbReference type="Gene3D" id="2.40.160.10">
    <property type="entry name" value="Porin"/>
    <property type="match status" value="1"/>
</dbReference>
<dbReference type="PANTHER" id="PTHR34501:SF9">
    <property type="entry name" value="MAJOR OUTER MEMBRANE PROTEIN P.IA"/>
    <property type="match status" value="1"/>
</dbReference>
<feature type="domain" description="Porin" evidence="12">
    <location>
        <begin position="23"/>
        <end position="335"/>
    </location>
</feature>
<organism evidence="13 14">
    <name type="scientific">Delftia acidovorans (strain DSM 14801 / SPH-1)</name>
    <dbReference type="NCBI Taxonomy" id="398578"/>
    <lineage>
        <taxon>Bacteria</taxon>
        <taxon>Pseudomonadati</taxon>
        <taxon>Pseudomonadota</taxon>
        <taxon>Betaproteobacteria</taxon>
        <taxon>Burkholderiales</taxon>
        <taxon>Comamonadaceae</taxon>
        <taxon>Delftia</taxon>
    </lineage>
</organism>
<comment type="subcellular location">
    <subcellularLocation>
        <location evidence="1">Cell outer membrane</location>
        <topology evidence="1">Multi-pass membrane protein</topology>
    </subcellularLocation>
</comment>
<dbReference type="Proteomes" id="UP000000784">
    <property type="component" value="Chromosome"/>
</dbReference>
<evidence type="ECO:0000256" key="7">
    <source>
        <dbReference type="ARBA" id="ARBA00023065"/>
    </source>
</evidence>
<evidence type="ECO:0000313" key="13">
    <source>
        <dbReference type="EMBL" id="ABX35571.1"/>
    </source>
</evidence>
<dbReference type="PANTHER" id="PTHR34501">
    <property type="entry name" value="PROTEIN YDDL-RELATED"/>
    <property type="match status" value="1"/>
</dbReference>
<evidence type="ECO:0000313" key="14">
    <source>
        <dbReference type="Proteomes" id="UP000000784"/>
    </source>
</evidence>
<evidence type="ECO:0000259" key="12">
    <source>
        <dbReference type="Pfam" id="PF13609"/>
    </source>
</evidence>
<evidence type="ECO:0000256" key="11">
    <source>
        <dbReference type="SAM" id="SignalP"/>
    </source>
</evidence>
<keyword evidence="5" id="KW-0812">Transmembrane</keyword>
<gene>
    <name evidence="13" type="ordered locus">Daci_2933</name>
</gene>
<keyword evidence="14" id="KW-1185">Reference proteome</keyword>
<evidence type="ECO:0000256" key="10">
    <source>
        <dbReference type="ARBA" id="ARBA00023237"/>
    </source>
</evidence>
<keyword evidence="10" id="KW-0998">Cell outer membrane</keyword>
<dbReference type="InterPro" id="IPR002299">
    <property type="entry name" value="Porin_Neis"/>
</dbReference>
<dbReference type="KEGG" id="dac:Daci_2933"/>
<dbReference type="InterPro" id="IPR033900">
    <property type="entry name" value="Gram_neg_porin_domain"/>
</dbReference>
<dbReference type="InterPro" id="IPR050298">
    <property type="entry name" value="Gram-neg_bact_OMP"/>
</dbReference>
<keyword evidence="7" id="KW-0406">Ion transport</keyword>
<dbReference type="SUPFAM" id="SSF56935">
    <property type="entry name" value="Porins"/>
    <property type="match status" value="1"/>
</dbReference>
<keyword evidence="9" id="KW-0472">Membrane</keyword>
<dbReference type="PRINTS" id="PR00182">
    <property type="entry name" value="ECOLNEIPORIN"/>
</dbReference>
<evidence type="ECO:0000256" key="4">
    <source>
        <dbReference type="ARBA" id="ARBA00022452"/>
    </source>
</evidence>
<reference evidence="14" key="2">
    <citation type="submission" date="2007-11" db="EMBL/GenBank/DDBJ databases">
        <title>Complete sequence of Delftia acidovorans DSM 14801 / SPH-1.</title>
        <authorList>
            <person name="Copeland A."/>
            <person name="Lucas S."/>
            <person name="Lapidus A."/>
            <person name="Barry K."/>
            <person name="Glavina del Rio T."/>
            <person name="Dalin E."/>
            <person name="Tice H."/>
            <person name="Pitluck S."/>
            <person name="Lowry S."/>
            <person name="Clum A."/>
            <person name="Schmutz J."/>
            <person name="Larimer F."/>
            <person name="Land M."/>
            <person name="Hauser L."/>
            <person name="Kyrpides N."/>
            <person name="Kim E."/>
            <person name="Schleheck D."/>
            <person name="Richardson P."/>
        </authorList>
    </citation>
    <scope>NUCLEOTIDE SEQUENCE [LARGE SCALE GENOMIC DNA]</scope>
    <source>
        <strain evidence="14">DSM 14801 / SPH-1</strain>
    </source>
</reference>
<dbReference type="HOGENOM" id="CLU_038238_2_2_4"/>
<evidence type="ECO:0000256" key="6">
    <source>
        <dbReference type="ARBA" id="ARBA00022729"/>
    </source>
</evidence>
<keyword evidence="3" id="KW-0813">Transport</keyword>
<accession>A9BZH1</accession>
<feature type="chain" id="PRO_5002733189" evidence="11">
    <location>
        <begin position="36"/>
        <end position="365"/>
    </location>
</feature>
<keyword evidence="6 11" id="KW-0732">Signal</keyword>
<dbReference type="GO" id="GO:0009279">
    <property type="term" value="C:cell outer membrane"/>
    <property type="evidence" value="ECO:0007669"/>
    <property type="project" value="UniProtKB-SubCell"/>
</dbReference>
<evidence type="ECO:0000256" key="2">
    <source>
        <dbReference type="ARBA" id="ARBA00011233"/>
    </source>
</evidence>
<evidence type="ECO:0000256" key="9">
    <source>
        <dbReference type="ARBA" id="ARBA00023136"/>
    </source>
</evidence>
<keyword evidence="4" id="KW-1134">Transmembrane beta strand</keyword>
<sequence>MTSAIHHALRGPAARATVPCLCAAALAGAASLATAQGSVTLYGRIVSGVDYMNRIAEGPGRSSDQLRHAGQWGATWWGLRGAEDLGGGLSAVFHLESQFSADDGTVGDSFFNRYAVVGLRSQTYGTLLLGRAMGIPDGEVWALDPMGLQAMGAGTLQGNRTWGSRPNAISYQSPAWGGLSFRTQLGLNGEAGRSRAGRQAAASVGYEQGPLVLKAFYEEIRDGNGAFASLYKASRLYTVGATYRVGGLKLFTGYSQIRSGALTVADADNPAGARSQQTYWMGANYQATPALVLAGGAYRANRSGGGASLVSLGANYHLSRRTMLYGTVGAVSNGGGASFSVEANSARPAPGSGQQGVYTGIVHSF</sequence>
<dbReference type="CDD" id="cd00342">
    <property type="entry name" value="gram_neg_porins"/>
    <property type="match status" value="1"/>
</dbReference>
<dbReference type="RefSeq" id="WP_012204781.1">
    <property type="nucleotide sequence ID" value="NC_010002.1"/>
</dbReference>
<comment type="subunit">
    <text evidence="2">Homotrimer.</text>
</comment>
<keyword evidence="8" id="KW-0626">Porin</keyword>
<feature type="signal peptide" evidence="11">
    <location>
        <begin position="1"/>
        <end position="35"/>
    </location>
</feature>
<dbReference type="eggNOG" id="COG3203">
    <property type="taxonomic scope" value="Bacteria"/>
</dbReference>
<dbReference type="PRINTS" id="PR00184">
    <property type="entry name" value="NEISSPPORIN"/>
</dbReference>
<dbReference type="EMBL" id="CP000884">
    <property type="protein sequence ID" value="ABX35571.1"/>
    <property type="molecule type" value="Genomic_DNA"/>
</dbReference>
<dbReference type="Pfam" id="PF13609">
    <property type="entry name" value="Porin_4"/>
    <property type="match status" value="1"/>
</dbReference>
<proteinExistence type="predicted"/>
<evidence type="ECO:0000256" key="5">
    <source>
        <dbReference type="ARBA" id="ARBA00022692"/>
    </source>
</evidence>
<dbReference type="GO" id="GO:0015288">
    <property type="term" value="F:porin activity"/>
    <property type="evidence" value="ECO:0007669"/>
    <property type="project" value="UniProtKB-KW"/>
</dbReference>
<dbReference type="GeneID" id="24118501"/>
<reference evidence="13 14" key="1">
    <citation type="journal article" date="2004" name="Appl. Environ. Microbiol.">
        <title>Mineralization of individual congeners of linear alkylbenzenesulfonate by defined pairs of heterotrophic bacteria.</title>
        <authorList>
            <person name="Schleheck D."/>
            <person name="Knepper T.P."/>
            <person name="Fischer K."/>
            <person name="Cook A.M."/>
        </authorList>
    </citation>
    <scope>NUCLEOTIDE SEQUENCE [LARGE SCALE GENOMIC DNA]</scope>
    <source>
        <strain evidence="14">DSM 14801 / SPH-1</strain>
    </source>
</reference>
<dbReference type="InterPro" id="IPR001702">
    <property type="entry name" value="Porin_Gram-ve"/>
</dbReference>
<evidence type="ECO:0000256" key="3">
    <source>
        <dbReference type="ARBA" id="ARBA00022448"/>
    </source>
</evidence>
<dbReference type="GO" id="GO:0046930">
    <property type="term" value="C:pore complex"/>
    <property type="evidence" value="ECO:0007669"/>
    <property type="project" value="UniProtKB-KW"/>
</dbReference>
<name>A9BZH1_DELAS</name>
<evidence type="ECO:0000256" key="1">
    <source>
        <dbReference type="ARBA" id="ARBA00004571"/>
    </source>
</evidence>
<dbReference type="InterPro" id="IPR023614">
    <property type="entry name" value="Porin_dom_sf"/>
</dbReference>